<dbReference type="Proteomes" id="UP000308600">
    <property type="component" value="Unassembled WGS sequence"/>
</dbReference>
<proteinExistence type="predicted"/>
<gene>
    <name evidence="1" type="ORF">BDN72DRAFT_847980</name>
</gene>
<keyword evidence="2" id="KW-1185">Reference proteome</keyword>
<sequence length="322" mass="35473">MSIDLRGTHIHQLSINSETSLKRAPPLDDSLERCLGEFDSFLSVHGDRIAEIRRRLAAPQAPSVLNVYDEYNPYSNSSGTLNSEARAGADAVDSRELDDHSQNLALFIEDHLANLHRLRCSLQGQDPYKPGVVELHEPLAAIQSQSRSEEQARTEMKELSQQFSIIVLFSTFTAGLIIAYMQLMQATLPPPDPVENPKAATHWYMGFGFGFTGLIWNIAIAIVAGADTAACASGLPWKSLDAIRGRFLAFAIAQFIGAGIFGGCIGLLLFPFHSGRIMIALPMFIFPLALLRAGTDLASMSKEFRAMKAEFKAWFCGCCYRR</sequence>
<evidence type="ECO:0000313" key="1">
    <source>
        <dbReference type="EMBL" id="TFK63137.1"/>
    </source>
</evidence>
<organism evidence="1 2">
    <name type="scientific">Pluteus cervinus</name>
    <dbReference type="NCBI Taxonomy" id="181527"/>
    <lineage>
        <taxon>Eukaryota</taxon>
        <taxon>Fungi</taxon>
        <taxon>Dikarya</taxon>
        <taxon>Basidiomycota</taxon>
        <taxon>Agaricomycotina</taxon>
        <taxon>Agaricomycetes</taxon>
        <taxon>Agaricomycetidae</taxon>
        <taxon>Agaricales</taxon>
        <taxon>Pluteineae</taxon>
        <taxon>Pluteaceae</taxon>
        <taxon>Pluteus</taxon>
    </lineage>
</organism>
<accession>A0ACD3ABN6</accession>
<evidence type="ECO:0000313" key="2">
    <source>
        <dbReference type="Proteomes" id="UP000308600"/>
    </source>
</evidence>
<reference evidence="1 2" key="1">
    <citation type="journal article" date="2019" name="Nat. Ecol. Evol.">
        <title>Megaphylogeny resolves global patterns of mushroom evolution.</title>
        <authorList>
            <person name="Varga T."/>
            <person name="Krizsan K."/>
            <person name="Foldi C."/>
            <person name="Dima B."/>
            <person name="Sanchez-Garcia M."/>
            <person name="Sanchez-Ramirez S."/>
            <person name="Szollosi G.J."/>
            <person name="Szarkandi J.G."/>
            <person name="Papp V."/>
            <person name="Albert L."/>
            <person name="Andreopoulos W."/>
            <person name="Angelini C."/>
            <person name="Antonin V."/>
            <person name="Barry K.W."/>
            <person name="Bougher N.L."/>
            <person name="Buchanan P."/>
            <person name="Buyck B."/>
            <person name="Bense V."/>
            <person name="Catcheside P."/>
            <person name="Chovatia M."/>
            <person name="Cooper J."/>
            <person name="Damon W."/>
            <person name="Desjardin D."/>
            <person name="Finy P."/>
            <person name="Geml J."/>
            <person name="Haridas S."/>
            <person name="Hughes K."/>
            <person name="Justo A."/>
            <person name="Karasinski D."/>
            <person name="Kautmanova I."/>
            <person name="Kiss B."/>
            <person name="Kocsube S."/>
            <person name="Kotiranta H."/>
            <person name="LaButti K.M."/>
            <person name="Lechner B.E."/>
            <person name="Liimatainen K."/>
            <person name="Lipzen A."/>
            <person name="Lukacs Z."/>
            <person name="Mihaltcheva S."/>
            <person name="Morgado L.N."/>
            <person name="Niskanen T."/>
            <person name="Noordeloos M.E."/>
            <person name="Ohm R.A."/>
            <person name="Ortiz-Santana B."/>
            <person name="Ovrebo C."/>
            <person name="Racz N."/>
            <person name="Riley R."/>
            <person name="Savchenko A."/>
            <person name="Shiryaev A."/>
            <person name="Soop K."/>
            <person name="Spirin V."/>
            <person name="Szebenyi C."/>
            <person name="Tomsovsky M."/>
            <person name="Tulloss R.E."/>
            <person name="Uehling J."/>
            <person name="Grigoriev I.V."/>
            <person name="Vagvolgyi C."/>
            <person name="Papp T."/>
            <person name="Martin F.M."/>
            <person name="Miettinen O."/>
            <person name="Hibbett D.S."/>
            <person name="Nagy L.G."/>
        </authorList>
    </citation>
    <scope>NUCLEOTIDE SEQUENCE [LARGE SCALE GENOMIC DNA]</scope>
    <source>
        <strain evidence="1 2">NL-1719</strain>
    </source>
</reference>
<name>A0ACD3ABN6_9AGAR</name>
<protein>
    <submittedName>
        <fullName evidence="1">Uncharacterized protein</fullName>
    </submittedName>
</protein>
<dbReference type="EMBL" id="ML208538">
    <property type="protein sequence ID" value="TFK63137.1"/>
    <property type="molecule type" value="Genomic_DNA"/>
</dbReference>